<dbReference type="GO" id="GO:0003755">
    <property type="term" value="F:peptidyl-prolyl cis-trans isomerase activity"/>
    <property type="evidence" value="ECO:0007669"/>
    <property type="project" value="UniProtKB-KW"/>
</dbReference>
<comment type="caution">
    <text evidence="11">The sequence shown here is derived from an EMBL/GenBank/DDBJ whole genome shotgun (WGS) entry which is preliminary data.</text>
</comment>
<proteinExistence type="predicted"/>
<evidence type="ECO:0000256" key="7">
    <source>
        <dbReference type="ARBA" id="ARBA00030642"/>
    </source>
</evidence>
<dbReference type="Pfam" id="PF09312">
    <property type="entry name" value="SurA_N"/>
    <property type="match status" value="1"/>
</dbReference>
<gene>
    <name evidence="11" type="ORF">CU669_17455</name>
</gene>
<keyword evidence="3" id="KW-0574">Periplasm</keyword>
<dbReference type="Proteomes" id="UP000251075">
    <property type="component" value="Unassembled WGS sequence"/>
</dbReference>
<keyword evidence="6 9" id="KW-0413">Isomerase</keyword>
<dbReference type="InterPro" id="IPR015391">
    <property type="entry name" value="SurA_N"/>
</dbReference>
<evidence type="ECO:0000256" key="6">
    <source>
        <dbReference type="ARBA" id="ARBA00023235"/>
    </source>
</evidence>
<evidence type="ECO:0000259" key="10">
    <source>
        <dbReference type="PROSITE" id="PS50198"/>
    </source>
</evidence>
<evidence type="ECO:0000256" key="9">
    <source>
        <dbReference type="PROSITE-ProRule" id="PRU00278"/>
    </source>
</evidence>
<feature type="domain" description="PpiC" evidence="10">
    <location>
        <begin position="171"/>
        <end position="269"/>
    </location>
</feature>
<dbReference type="PROSITE" id="PS50198">
    <property type="entry name" value="PPIC_PPIASE_2"/>
    <property type="match status" value="1"/>
</dbReference>
<reference evidence="11 12" key="1">
    <citation type="submission" date="2017-11" db="EMBL/GenBank/DDBJ databases">
        <title>Draft genome sequence of magnetotactic bacterium Magnetospirillum kuznetsovii LBB-42.</title>
        <authorList>
            <person name="Grouzdev D.S."/>
            <person name="Rysina M.S."/>
            <person name="Baslerov R.V."/>
            <person name="Koziaeva V."/>
        </authorList>
    </citation>
    <scope>NUCLEOTIDE SEQUENCE [LARGE SCALE GENOMIC DNA]</scope>
    <source>
        <strain evidence="11 12">LBB-42</strain>
    </source>
</reference>
<evidence type="ECO:0000256" key="5">
    <source>
        <dbReference type="ARBA" id="ARBA00023186"/>
    </source>
</evidence>
<dbReference type="Gene3D" id="3.10.50.40">
    <property type="match status" value="1"/>
</dbReference>
<dbReference type="InterPro" id="IPR023058">
    <property type="entry name" value="PPIase_PpiC_CS"/>
</dbReference>
<evidence type="ECO:0000256" key="4">
    <source>
        <dbReference type="ARBA" id="ARBA00023110"/>
    </source>
</evidence>
<dbReference type="EMBL" id="PGTO01000019">
    <property type="protein sequence ID" value="RAU20620.1"/>
    <property type="molecule type" value="Genomic_DNA"/>
</dbReference>
<dbReference type="PANTHER" id="PTHR47637">
    <property type="entry name" value="CHAPERONE SURA"/>
    <property type="match status" value="1"/>
</dbReference>
<dbReference type="InterPro" id="IPR000297">
    <property type="entry name" value="PPIase_PpiC"/>
</dbReference>
<dbReference type="OrthoDB" id="9791746at2"/>
<dbReference type="RefSeq" id="WP_112146882.1">
    <property type="nucleotide sequence ID" value="NZ_PGTO01000019.1"/>
</dbReference>
<keyword evidence="5" id="KW-0143">Chaperone</keyword>
<dbReference type="InterPro" id="IPR050280">
    <property type="entry name" value="OMP_Chaperone_SurA"/>
</dbReference>
<evidence type="ECO:0000313" key="12">
    <source>
        <dbReference type="Proteomes" id="UP000251075"/>
    </source>
</evidence>
<keyword evidence="2" id="KW-0732">Signal</keyword>
<organism evidence="11 12">
    <name type="scientific">Paramagnetospirillum kuznetsovii</name>
    <dbReference type="NCBI Taxonomy" id="2053833"/>
    <lineage>
        <taxon>Bacteria</taxon>
        <taxon>Pseudomonadati</taxon>
        <taxon>Pseudomonadota</taxon>
        <taxon>Alphaproteobacteria</taxon>
        <taxon>Rhodospirillales</taxon>
        <taxon>Magnetospirillaceae</taxon>
        <taxon>Paramagnetospirillum</taxon>
    </lineage>
</organism>
<protein>
    <recommendedName>
        <fullName evidence="1">Parvulin-like PPIase</fullName>
    </recommendedName>
    <alternativeName>
        <fullName evidence="7">Peptidyl-prolyl cis-trans isomerase plp</fullName>
    </alternativeName>
    <alternativeName>
        <fullName evidence="8">Rotamase plp</fullName>
    </alternativeName>
</protein>
<dbReference type="PROSITE" id="PS01096">
    <property type="entry name" value="PPIC_PPIASE_1"/>
    <property type="match status" value="1"/>
</dbReference>
<evidence type="ECO:0000256" key="2">
    <source>
        <dbReference type="ARBA" id="ARBA00022729"/>
    </source>
</evidence>
<dbReference type="AlphaFoldDB" id="A0A364NUD6"/>
<evidence type="ECO:0000256" key="1">
    <source>
        <dbReference type="ARBA" id="ARBA00018370"/>
    </source>
</evidence>
<dbReference type="Pfam" id="PF00639">
    <property type="entry name" value="Rotamase"/>
    <property type="match status" value="1"/>
</dbReference>
<dbReference type="SUPFAM" id="SSF54534">
    <property type="entry name" value="FKBP-like"/>
    <property type="match status" value="2"/>
</dbReference>
<dbReference type="PANTHER" id="PTHR47637:SF1">
    <property type="entry name" value="CHAPERONE SURA"/>
    <property type="match status" value="1"/>
</dbReference>
<dbReference type="Gene3D" id="1.10.4030.10">
    <property type="entry name" value="Porin chaperone SurA, peptide-binding domain"/>
    <property type="match status" value="1"/>
</dbReference>
<evidence type="ECO:0000256" key="8">
    <source>
        <dbReference type="ARBA" id="ARBA00031484"/>
    </source>
</evidence>
<dbReference type="InterPro" id="IPR046357">
    <property type="entry name" value="PPIase_dom_sf"/>
</dbReference>
<keyword evidence="12" id="KW-1185">Reference proteome</keyword>
<keyword evidence="4 9" id="KW-0697">Rotamase</keyword>
<evidence type="ECO:0000256" key="3">
    <source>
        <dbReference type="ARBA" id="ARBA00022764"/>
    </source>
</evidence>
<evidence type="ECO:0000313" key="11">
    <source>
        <dbReference type="EMBL" id="RAU20620.1"/>
    </source>
</evidence>
<sequence length="422" mass="46460">MLARFIVVTIVCLTSLGMGRYAEAQEVDRIAAVVNDEMISIHDLEARLKLAIVMSNLPDSIENRRRAVPQVLRKMVDERIQMQEAARLKVSVGGDEVNRSIANIERQNRMPPGGLLGSLSKAGVDTDVVRDQLRADLAWLKLISRVIQSNIKIGEDEISDRLELIRQQVGHPEYQLAEIFLNVDSPAQEEEARRLGERLMEQLKAGAPFSALARQFSQSASAGQGGMLGWVVDSNLDEEIRTAIATMGKGDVSPLIRVGTGFNIVAVIDKRVAGSQHSDDETMNILQITFPYQVGAAVSRDQLKAKALDLTAPLKSCREFEEFGRKMGSDKAARLDNGRKSELPPTVRTAVEGLPTNKASAPQEAPEGLLVLMVCSRTSLGAAGGVPSRDVIRRQIEDEKVDLQGKRYLRDLRRAAFVDFRL</sequence>
<accession>A0A364NUD6</accession>
<dbReference type="InterPro" id="IPR027304">
    <property type="entry name" value="Trigger_fact/SurA_dom_sf"/>
</dbReference>
<dbReference type="SUPFAM" id="SSF109998">
    <property type="entry name" value="Triger factor/SurA peptide-binding domain-like"/>
    <property type="match status" value="1"/>
</dbReference>
<name>A0A364NUD6_9PROT</name>